<dbReference type="RefSeq" id="WP_265725487.1">
    <property type="nucleotide sequence ID" value="NZ_JAOSLC020000003.1"/>
</dbReference>
<feature type="chain" id="PRO_5045250323" description="Lipoprotein" evidence="1">
    <location>
        <begin position="18"/>
        <end position="137"/>
    </location>
</feature>
<sequence length="137" mass="15896">MKRLAFLVVLFSFFSCSSEVSLTPEEIKELSTKDIEIIFTTTEPNYDEVMITYYDFDIGTDVAKAYVFKYDVDDNPLPIKIVFDNYEHDFLRGEGFRNNFSDAELKVQLFIDEELILEETSKGTASTFAKVDFNYDL</sequence>
<evidence type="ECO:0000313" key="3">
    <source>
        <dbReference type="Proteomes" id="UP001151478"/>
    </source>
</evidence>
<gene>
    <name evidence="2" type="ORF">N5A56_010925</name>
</gene>
<accession>A0ABT5SC95</accession>
<protein>
    <recommendedName>
        <fullName evidence="4">Lipoprotein</fullName>
    </recommendedName>
</protein>
<evidence type="ECO:0000256" key="1">
    <source>
        <dbReference type="SAM" id="SignalP"/>
    </source>
</evidence>
<proteinExistence type="predicted"/>
<evidence type="ECO:0000313" key="2">
    <source>
        <dbReference type="EMBL" id="MDD7914897.1"/>
    </source>
</evidence>
<organism evidence="2 3">
    <name type="scientific">Polaribacter ponticola</name>
    <dbReference type="NCBI Taxonomy" id="2978475"/>
    <lineage>
        <taxon>Bacteria</taxon>
        <taxon>Pseudomonadati</taxon>
        <taxon>Bacteroidota</taxon>
        <taxon>Flavobacteriia</taxon>
        <taxon>Flavobacteriales</taxon>
        <taxon>Flavobacteriaceae</taxon>
    </lineage>
</organism>
<comment type="caution">
    <text evidence="2">The sequence shown here is derived from an EMBL/GenBank/DDBJ whole genome shotgun (WGS) entry which is preliminary data.</text>
</comment>
<keyword evidence="3" id="KW-1185">Reference proteome</keyword>
<keyword evidence="1" id="KW-0732">Signal</keyword>
<dbReference type="PROSITE" id="PS51257">
    <property type="entry name" value="PROKAR_LIPOPROTEIN"/>
    <property type="match status" value="1"/>
</dbReference>
<dbReference type="Proteomes" id="UP001151478">
    <property type="component" value="Unassembled WGS sequence"/>
</dbReference>
<name>A0ABT5SC95_9FLAO</name>
<dbReference type="EMBL" id="JAOSLC020000003">
    <property type="protein sequence ID" value="MDD7914897.1"/>
    <property type="molecule type" value="Genomic_DNA"/>
</dbReference>
<reference evidence="2" key="1">
    <citation type="submission" date="2023-02" db="EMBL/GenBank/DDBJ databases">
        <title>Polaribacter ponticola sp. nov., isolated from seawater.</title>
        <authorList>
            <person name="Baek J.H."/>
            <person name="Kim J.M."/>
            <person name="Choi D.G."/>
            <person name="Jeon C.O."/>
        </authorList>
    </citation>
    <scope>NUCLEOTIDE SEQUENCE</scope>
    <source>
        <strain evidence="2">MSW5</strain>
    </source>
</reference>
<feature type="signal peptide" evidence="1">
    <location>
        <begin position="1"/>
        <end position="17"/>
    </location>
</feature>
<evidence type="ECO:0008006" key="4">
    <source>
        <dbReference type="Google" id="ProtNLM"/>
    </source>
</evidence>